<evidence type="ECO:0000256" key="1">
    <source>
        <dbReference type="ARBA" id="ARBA00004651"/>
    </source>
</evidence>
<evidence type="ECO:0008006" key="9">
    <source>
        <dbReference type="Google" id="ProtNLM"/>
    </source>
</evidence>
<evidence type="ECO:0000256" key="3">
    <source>
        <dbReference type="ARBA" id="ARBA00022692"/>
    </source>
</evidence>
<dbReference type="GO" id="GO:0005886">
    <property type="term" value="C:plasma membrane"/>
    <property type="evidence" value="ECO:0007669"/>
    <property type="project" value="UniProtKB-SubCell"/>
</dbReference>
<feature type="transmembrane region" description="Helical" evidence="7">
    <location>
        <begin position="253"/>
        <end position="273"/>
    </location>
</feature>
<evidence type="ECO:0000256" key="6">
    <source>
        <dbReference type="SAM" id="MobiDB-lite"/>
    </source>
</evidence>
<keyword evidence="4 7" id="KW-1133">Transmembrane helix</keyword>
<feature type="transmembrane region" description="Helical" evidence="7">
    <location>
        <begin position="104"/>
        <end position="121"/>
    </location>
</feature>
<accession>A0A6J4S4K2</accession>
<reference evidence="8" key="1">
    <citation type="submission" date="2020-02" db="EMBL/GenBank/DDBJ databases">
        <authorList>
            <person name="Meier V. D."/>
        </authorList>
    </citation>
    <scope>NUCLEOTIDE SEQUENCE</scope>
    <source>
        <strain evidence="8">AVDCRST_MAG85</strain>
    </source>
</reference>
<name>A0A6J4S4K2_9ACTN</name>
<dbReference type="AlphaFoldDB" id="A0A6J4S4K2"/>
<keyword evidence="5 7" id="KW-0472">Membrane</keyword>
<feature type="transmembrane region" description="Helical" evidence="7">
    <location>
        <begin position="141"/>
        <end position="165"/>
    </location>
</feature>
<evidence type="ECO:0000313" key="8">
    <source>
        <dbReference type="EMBL" id="CAA9485095.1"/>
    </source>
</evidence>
<evidence type="ECO:0000256" key="2">
    <source>
        <dbReference type="ARBA" id="ARBA00022475"/>
    </source>
</evidence>
<dbReference type="PANTHER" id="PTHR39087:SF2">
    <property type="entry name" value="UPF0104 MEMBRANE PROTEIN MJ1595"/>
    <property type="match status" value="1"/>
</dbReference>
<feature type="transmembrane region" description="Helical" evidence="7">
    <location>
        <begin position="371"/>
        <end position="392"/>
    </location>
</feature>
<dbReference type="Pfam" id="PF03706">
    <property type="entry name" value="LPG_synthase_TM"/>
    <property type="match status" value="1"/>
</dbReference>
<feature type="transmembrane region" description="Helical" evidence="7">
    <location>
        <begin position="310"/>
        <end position="334"/>
    </location>
</feature>
<keyword evidence="3 7" id="KW-0812">Transmembrane</keyword>
<evidence type="ECO:0000256" key="4">
    <source>
        <dbReference type="ARBA" id="ARBA00022989"/>
    </source>
</evidence>
<protein>
    <recommendedName>
        <fullName evidence="9">Flippase-like domain-containing protein</fullName>
    </recommendedName>
</protein>
<dbReference type="PANTHER" id="PTHR39087">
    <property type="entry name" value="UPF0104 MEMBRANE PROTEIN MJ1595"/>
    <property type="match status" value="1"/>
</dbReference>
<evidence type="ECO:0000256" key="7">
    <source>
        <dbReference type="SAM" id="Phobius"/>
    </source>
</evidence>
<dbReference type="InterPro" id="IPR022791">
    <property type="entry name" value="L-PG_synthase/AglD"/>
</dbReference>
<evidence type="ECO:0000256" key="5">
    <source>
        <dbReference type="ARBA" id="ARBA00023136"/>
    </source>
</evidence>
<comment type="subcellular location">
    <subcellularLocation>
        <location evidence="1">Cell membrane</location>
        <topology evidence="1">Multi-pass membrane protein</topology>
    </subcellularLocation>
</comment>
<sequence>MPPTTALLITHTPCQGKTGDIPDAGRPRGTEDGLATMSSLPTPHLPTVEPRRHRPRRRALAASLAARASSFSDALLAQAQTDGAAGSMLAAPSRFAPSVDRRKVAVGALVVLGVLAVLSFTNGPADKLTDAFSRVLHADLGWVLAGVGFEALSFAGYILLFWLIAGQATRTVRLRESAEISLAGAAATRLLPTAGLGGVALTLWALARAGLKPRSAVQTLLVFLVLLYTVFFGSLAVAGLLLATGLAEGDGPLALMLVPAAFGLGVIAAALVLGRRRATVFGPAVRSAIGVVRNGDVRLLGALAWWGFDLALLASMFHALGAPPATAVLVLAYFTGAIGNTIPLPGLVAGGTTGVLLAFGVDAAVALPAVLAYRAVALWVPAALGAVALGGLRRTAVRWSLPRTEPLPA</sequence>
<feature type="transmembrane region" description="Helical" evidence="7">
    <location>
        <begin position="346"/>
        <end position="365"/>
    </location>
</feature>
<keyword evidence="2" id="KW-1003">Cell membrane</keyword>
<gene>
    <name evidence="8" type="ORF">AVDCRST_MAG85-899</name>
</gene>
<proteinExistence type="predicted"/>
<organism evidence="8">
    <name type="scientific">uncultured Solirubrobacteraceae bacterium</name>
    <dbReference type="NCBI Taxonomy" id="1162706"/>
    <lineage>
        <taxon>Bacteria</taxon>
        <taxon>Bacillati</taxon>
        <taxon>Actinomycetota</taxon>
        <taxon>Thermoleophilia</taxon>
        <taxon>Solirubrobacterales</taxon>
        <taxon>Solirubrobacteraceae</taxon>
        <taxon>environmental samples</taxon>
    </lineage>
</organism>
<feature type="region of interest" description="Disordered" evidence="6">
    <location>
        <begin position="12"/>
        <end position="54"/>
    </location>
</feature>
<dbReference type="EMBL" id="CADCVT010000098">
    <property type="protein sequence ID" value="CAA9485095.1"/>
    <property type="molecule type" value="Genomic_DNA"/>
</dbReference>
<feature type="transmembrane region" description="Helical" evidence="7">
    <location>
        <begin position="219"/>
        <end position="241"/>
    </location>
</feature>
<feature type="transmembrane region" description="Helical" evidence="7">
    <location>
        <begin position="186"/>
        <end position="207"/>
    </location>
</feature>